<dbReference type="Proteomes" id="UP001567538">
    <property type="component" value="Unassembled WGS sequence"/>
</dbReference>
<comment type="caution">
    <text evidence="1">The sequence shown here is derived from an EMBL/GenBank/DDBJ whole genome shotgun (WGS) entry which is preliminary data.</text>
</comment>
<evidence type="ECO:0000313" key="2">
    <source>
        <dbReference type="Proteomes" id="UP001567538"/>
    </source>
</evidence>
<organism evidence="1 2">
    <name type="scientific">Salvia divinorum</name>
    <name type="common">Maria pastora</name>
    <name type="synonym">Diviner's sage</name>
    <dbReference type="NCBI Taxonomy" id="28513"/>
    <lineage>
        <taxon>Eukaryota</taxon>
        <taxon>Viridiplantae</taxon>
        <taxon>Streptophyta</taxon>
        <taxon>Embryophyta</taxon>
        <taxon>Tracheophyta</taxon>
        <taxon>Spermatophyta</taxon>
        <taxon>Magnoliopsida</taxon>
        <taxon>eudicotyledons</taxon>
        <taxon>Gunneridae</taxon>
        <taxon>Pentapetalae</taxon>
        <taxon>asterids</taxon>
        <taxon>lamiids</taxon>
        <taxon>Lamiales</taxon>
        <taxon>Lamiaceae</taxon>
        <taxon>Nepetoideae</taxon>
        <taxon>Mentheae</taxon>
        <taxon>Salviinae</taxon>
        <taxon>Salvia</taxon>
        <taxon>Salvia subgen. Calosphace</taxon>
    </lineage>
</organism>
<reference evidence="1 2" key="1">
    <citation type="submission" date="2024-06" db="EMBL/GenBank/DDBJ databases">
        <title>A chromosome level genome sequence of Diviner's sage (Salvia divinorum).</title>
        <authorList>
            <person name="Ford S.A."/>
            <person name="Ro D.-K."/>
            <person name="Ness R.W."/>
            <person name="Phillips M.A."/>
        </authorList>
    </citation>
    <scope>NUCLEOTIDE SEQUENCE [LARGE SCALE GENOMIC DNA]</scope>
    <source>
        <strain evidence="1">SAF-2024a</strain>
        <tissue evidence="1">Leaf</tissue>
    </source>
</reference>
<name>A0ABD1I5A2_SALDI</name>
<proteinExistence type="predicted"/>
<protein>
    <recommendedName>
        <fullName evidence="3">Secreted protein</fullName>
    </recommendedName>
</protein>
<sequence length="82" mass="8859">MCVWVPRGQRVVCACVAAGRIVGVCVGLPRGQPVQEQWRGRAEATGAVPSQPLCQEDNSFIVSRFMNCTGNTRCSDRARHGA</sequence>
<keyword evidence="2" id="KW-1185">Reference proteome</keyword>
<evidence type="ECO:0008006" key="3">
    <source>
        <dbReference type="Google" id="ProtNLM"/>
    </source>
</evidence>
<gene>
    <name evidence="1" type="ORF">AAHA92_06305</name>
</gene>
<dbReference type="AlphaFoldDB" id="A0ABD1I5A2"/>
<accession>A0ABD1I5A2</accession>
<evidence type="ECO:0000313" key="1">
    <source>
        <dbReference type="EMBL" id="KAL1563886.1"/>
    </source>
</evidence>
<dbReference type="EMBL" id="JBEAFC010000003">
    <property type="protein sequence ID" value="KAL1563886.1"/>
    <property type="molecule type" value="Genomic_DNA"/>
</dbReference>